<proteinExistence type="predicted"/>
<sequence length="334" mass="37790">MLPEPTDTNTRTTEIAQWTERDQIGRGAILSALSNTLFDVYCSNSYIAKSLWDELDRKYNTEEQETSYALRFLVIKSEISGIEVNTIVAFRDVVFIEDVFPMKTGIPSSLSLDNSLASTFIPEHVEKTTNVGANPNSTSLTHEESDELRQSKRARVVKDFGSDFVTYNIEDDPVTFKDVMASSVAKQWKEVVKSEIDFIISNETWVLVNLPLGCTKIGCQMELCLEFEHDLHLEDWVSIVVKSFMGFQSHPNLNLFTCDRSNPFVKGSATLSFVPTKSMPITLSDTNTLYRLQSNLDVSFGLLVVFTTPYLCNCGLTITMYNNRWKRLAYNGKL</sequence>
<protein>
    <submittedName>
        <fullName evidence="2">Uncharacterized protein</fullName>
    </submittedName>
</protein>
<evidence type="ECO:0000313" key="2">
    <source>
        <dbReference type="EMBL" id="KAL0342737.1"/>
    </source>
</evidence>
<accession>A0AAW2NFE3</accession>
<evidence type="ECO:0000256" key="1">
    <source>
        <dbReference type="SAM" id="Phobius"/>
    </source>
</evidence>
<dbReference type="EMBL" id="JACGWM010000011">
    <property type="protein sequence ID" value="KAL0342737.1"/>
    <property type="molecule type" value="Genomic_DNA"/>
</dbReference>
<organism evidence="2">
    <name type="scientific">Sesamum calycinum</name>
    <dbReference type="NCBI Taxonomy" id="2727403"/>
    <lineage>
        <taxon>Eukaryota</taxon>
        <taxon>Viridiplantae</taxon>
        <taxon>Streptophyta</taxon>
        <taxon>Embryophyta</taxon>
        <taxon>Tracheophyta</taxon>
        <taxon>Spermatophyta</taxon>
        <taxon>Magnoliopsida</taxon>
        <taxon>eudicotyledons</taxon>
        <taxon>Gunneridae</taxon>
        <taxon>Pentapetalae</taxon>
        <taxon>asterids</taxon>
        <taxon>lamiids</taxon>
        <taxon>Lamiales</taxon>
        <taxon>Pedaliaceae</taxon>
        <taxon>Sesamum</taxon>
    </lineage>
</organism>
<comment type="caution">
    <text evidence="2">The sequence shown here is derived from an EMBL/GenBank/DDBJ whole genome shotgun (WGS) entry which is preliminary data.</text>
</comment>
<reference evidence="2" key="2">
    <citation type="journal article" date="2024" name="Plant">
        <title>Genomic evolution and insights into agronomic trait innovations of Sesamum species.</title>
        <authorList>
            <person name="Miao H."/>
            <person name="Wang L."/>
            <person name="Qu L."/>
            <person name="Liu H."/>
            <person name="Sun Y."/>
            <person name="Le M."/>
            <person name="Wang Q."/>
            <person name="Wei S."/>
            <person name="Zheng Y."/>
            <person name="Lin W."/>
            <person name="Duan Y."/>
            <person name="Cao H."/>
            <person name="Xiong S."/>
            <person name="Wang X."/>
            <person name="Wei L."/>
            <person name="Li C."/>
            <person name="Ma Q."/>
            <person name="Ju M."/>
            <person name="Zhao R."/>
            <person name="Li G."/>
            <person name="Mu C."/>
            <person name="Tian Q."/>
            <person name="Mei H."/>
            <person name="Zhang T."/>
            <person name="Gao T."/>
            <person name="Zhang H."/>
        </authorList>
    </citation>
    <scope>NUCLEOTIDE SEQUENCE</scope>
    <source>
        <strain evidence="2">KEN8</strain>
    </source>
</reference>
<reference evidence="2" key="1">
    <citation type="submission" date="2020-06" db="EMBL/GenBank/DDBJ databases">
        <authorList>
            <person name="Li T."/>
            <person name="Hu X."/>
            <person name="Zhang T."/>
            <person name="Song X."/>
            <person name="Zhang H."/>
            <person name="Dai N."/>
            <person name="Sheng W."/>
            <person name="Hou X."/>
            <person name="Wei L."/>
        </authorList>
    </citation>
    <scope>NUCLEOTIDE SEQUENCE</scope>
    <source>
        <strain evidence="2">KEN8</strain>
        <tissue evidence="2">Leaf</tissue>
    </source>
</reference>
<name>A0AAW2NFE3_9LAMI</name>
<dbReference type="AlphaFoldDB" id="A0AAW2NFE3"/>
<keyword evidence="1" id="KW-0472">Membrane</keyword>
<gene>
    <name evidence="2" type="ORF">Scaly_1936300</name>
</gene>
<keyword evidence="1" id="KW-0812">Transmembrane</keyword>
<keyword evidence="1" id="KW-1133">Transmembrane helix</keyword>
<feature type="transmembrane region" description="Helical" evidence="1">
    <location>
        <begin position="300"/>
        <end position="321"/>
    </location>
</feature>